<evidence type="ECO:0000256" key="9">
    <source>
        <dbReference type="SAM" id="MobiDB-lite"/>
    </source>
</evidence>
<gene>
    <name evidence="12" type="ORF">RUM43_013795</name>
</gene>
<dbReference type="InterPro" id="IPR013099">
    <property type="entry name" value="K_chnl_dom"/>
</dbReference>
<dbReference type="AlphaFoldDB" id="A0AAN8P4H2"/>
<dbReference type="GO" id="GO:0030322">
    <property type="term" value="P:stabilization of membrane potential"/>
    <property type="evidence" value="ECO:0007669"/>
    <property type="project" value="TreeGrafter"/>
</dbReference>
<keyword evidence="6 10" id="KW-0472">Membrane</keyword>
<dbReference type="PRINTS" id="PR01586">
    <property type="entry name" value="TWIKCHANNEL"/>
</dbReference>
<evidence type="ECO:0000256" key="6">
    <source>
        <dbReference type="ARBA" id="ARBA00023136"/>
    </source>
</evidence>
<feature type="domain" description="Potassium channel" evidence="11">
    <location>
        <begin position="110"/>
        <end position="166"/>
    </location>
</feature>
<evidence type="ECO:0000313" key="13">
    <source>
        <dbReference type="Proteomes" id="UP001372834"/>
    </source>
</evidence>
<dbReference type="GO" id="GO:0022841">
    <property type="term" value="F:potassium ion leak channel activity"/>
    <property type="evidence" value="ECO:0007669"/>
    <property type="project" value="TreeGrafter"/>
</dbReference>
<feature type="transmembrane region" description="Helical" evidence="10">
    <location>
        <begin position="192"/>
        <end position="217"/>
    </location>
</feature>
<evidence type="ECO:0000256" key="1">
    <source>
        <dbReference type="ARBA" id="ARBA00004141"/>
    </source>
</evidence>
<evidence type="ECO:0000256" key="5">
    <source>
        <dbReference type="ARBA" id="ARBA00023065"/>
    </source>
</evidence>
<feature type="compositionally biased region" description="Polar residues" evidence="9">
    <location>
        <begin position="334"/>
        <end position="346"/>
    </location>
</feature>
<keyword evidence="4 10" id="KW-1133">Transmembrane helix</keyword>
<dbReference type="PANTHER" id="PTHR11003:SF249">
    <property type="entry name" value="TWO PORE POTASSIUM CHANNEL PROTEIN SUP-9"/>
    <property type="match status" value="1"/>
</dbReference>
<sequence>MAVDDNKKLYLVSKTAKPKESKKDDSEFNGFPLNRYFVHYSLHTHVYRNQSAAPVTGEEDFFRLRQCQTPTFIPLLTFQISDDSLEELIEKIIRANNRGVSAVRNVSGDPNWNFGQSLFFASTVVTTIGYGHVTPLSKIGKFFCIIYAILGIPLTLMLLTAMIERLKVPSDLFLRYLNSKLGHVCQPLNIQLLHLCVIGSILFTCFWFIPAAVFAYLEPEWDFLDSMYYCFISLTTIGLGDYIPGEWPHQANRPLYQVLTTGYLFSGLIFLMFTLTVFYEIPQLNFGIFFLLESDEEPSSSVQPEKVKLNSSRQDVVSRQNNQSDIENSEKRNCPSNSSYYNSIVP</sequence>
<feature type="domain" description="Potassium channel" evidence="11">
    <location>
        <begin position="203"/>
        <end position="280"/>
    </location>
</feature>
<feature type="region of interest" description="Disordered" evidence="9">
    <location>
        <begin position="302"/>
        <end position="346"/>
    </location>
</feature>
<name>A0AAN8P4H2_POLSC</name>
<comment type="similarity">
    <text evidence="8">Belongs to the two pore domain potassium channel (TC 1.A.1.8) family.</text>
</comment>
<evidence type="ECO:0000256" key="3">
    <source>
        <dbReference type="ARBA" id="ARBA00022692"/>
    </source>
</evidence>
<evidence type="ECO:0000259" key="11">
    <source>
        <dbReference type="Pfam" id="PF07885"/>
    </source>
</evidence>
<proteinExistence type="inferred from homology"/>
<accession>A0AAN8P4H2</accession>
<evidence type="ECO:0000256" key="4">
    <source>
        <dbReference type="ARBA" id="ARBA00022989"/>
    </source>
</evidence>
<dbReference type="Gene3D" id="1.10.287.70">
    <property type="match status" value="1"/>
</dbReference>
<dbReference type="GO" id="GO:0005886">
    <property type="term" value="C:plasma membrane"/>
    <property type="evidence" value="ECO:0007669"/>
    <property type="project" value="TreeGrafter"/>
</dbReference>
<feature type="transmembrane region" description="Helical" evidence="10">
    <location>
        <begin position="255"/>
        <end position="279"/>
    </location>
</feature>
<evidence type="ECO:0000256" key="2">
    <source>
        <dbReference type="ARBA" id="ARBA00022448"/>
    </source>
</evidence>
<evidence type="ECO:0000256" key="7">
    <source>
        <dbReference type="ARBA" id="ARBA00023303"/>
    </source>
</evidence>
<feature type="compositionally biased region" description="Polar residues" evidence="9">
    <location>
        <begin position="302"/>
        <end position="326"/>
    </location>
</feature>
<keyword evidence="5 8" id="KW-0406">Ion transport</keyword>
<keyword evidence="2 8" id="KW-0813">Transport</keyword>
<dbReference type="Proteomes" id="UP001372834">
    <property type="component" value="Unassembled WGS sequence"/>
</dbReference>
<evidence type="ECO:0000313" key="12">
    <source>
        <dbReference type="EMBL" id="KAK6631731.1"/>
    </source>
</evidence>
<feature type="transmembrane region" description="Helical" evidence="10">
    <location>
        <begin position="142"/>
        <end position="163"/>
    </location>
</feature>
<evidence type="ECO:0000256" key="10">
    <source>
        <dbReference type="SAM" id="Phobius"/>
    </source>
</evidence>
<keyword evidence="3 8" id="KW-0812">Transmembrane</keyword>
<dbReference type="Pfam" id="PF07885">
    <property type="entry name" value="Ion_trans_2"/>
    <property type="match status" value="2"/>
</dbReference>
<keyword evidence="7 8" id="KW-0407">Ion channel</keyword>
<dbReference type="InterPro" id="IPR003280">
    <property type="entry name" value="2pore_dom_K_chnl"/>
</dbReference>
<comment type="subcellular location">
    <subcellularLocation>
        <location evidence="1">Membrane</location>
        <topology evidence="1">Multi-pass membrane protein</topology>
    </subcellularLocation>
</comment>
<reference evidence="12 13" key="1">
    <citation type="submission" date="2023-10" db="EMBL/GenBank/DDBJ databases">
        <title>Genomes of two closely related lineages of the louse Polyplax serrata with different host specificities.</title>
        <authorList>
            <person name="Martinu J."/>
            <person name="Tarabai H."/>
            <person name="Stefka J."/>
            <person name="Hypsa V."/>
        </authorList>
    </citation>
    <scope>NUCLEOTIDE SEQUENCE [LARGE SCALE GENOMIC DNA]</scope>
    <source>
        <strain evidence="12">HR10_N</strain>
    </source>
</reference>
<dbReference type="GO" id="GO:0015271">
    <property type="term" value="F:outward rectifier potassium channel activity"/>
    <property type="evidence" value="ECO:0007669"/>
    <property type="project" value="TreeGrafter"/>
</dbReference>
<organism evidence="12 13">
    <name type="scientific">Polyplax serrata</name>
    <name type="common">Common mouse louse</name>
    <dbReference type="NCBI Taxonomy" id="468196"/>
    <lineage>
        <taxon>Eukaryota</taxon>
        <taxon>Metazoa</taxon>
        <taxon>Ecdysozoa</taxon>
        <taxon>Arthropoda</taxon>
        <taxon>Hexapoda</taxon>
        <taxon>Insecta</taxon>
        <taxon>Pterygota</taxon>
        <taxon>Neoptera</taxon>
        <taxon>Paraneoptera</taxon>
        <taxon>Psocodea</taxon>
        <taxon>Troctomorpha</taxon>
        <taxon>Phthiraptera</taxon>
        <taxon>Anoplura</taxon>
        <taxon>Polyplacidae</taxon>
        <taxon>Polyplax</taxon>
    </lineage>
</organism>
<dbReference type="PANTHER" id="PTHR11003">
    <property type="entry name" value="POTASSIUM CHANNEL, SUBFAMILY K"/>
    <property type="match status" value="1"/>
</dbReference>
<evidence type="ECO:0000256" key="8">
    <source>
        <dbReference type="RuleBase" id="RU003857"/>
    </source>
</evidence>
<protein>
    <recommendedName>
        <fullName evidence="11">Potassium channel domain-containing protein</fullName>
    </recommendedName>
</protein>
<comment type="caution">
    <text evidence="12">The sequence shown here is derived from an EMBL/GenBank/DDBJ whole genome shotgun (WGS) entry which is preliminary data.</text>
</comment>
<dbReference type="InterPro" id="IPR005408">
    <property type="entry name" value="2pore_dom_K_chnl_TWIK"/>
</dbReference>
<dbReference type="SUPFAM" id="SSF81324">
    <property type="entry name" value="Voltage-gated potassium channels"/>
    <property type="match status" value="2"/>
</dbReference>
<dbReference type="EMBL" id="JAWJWE010000008">
    <property type="protein sequence ID" value="KAK6631731.1"/>
    <property type="molecule type" value="Genomic_DNA"/>
</dbReference>
<dbReference type="PRINTS" id="PR01333">
    <property type="entry name" value="2POREKCHANEL"/>
</dbReference>